<dbReference type="PROSITE" id="PS50105">
    <property type="entry name" value="SAM_DOMAIN"/>
    <property type="match status" value="1"/>
</dbReference>
<evidence type="ECO:0000256" key="7">
    <source>
        <dbReference type="ARBA" id="ARBA00022840"/>
    </source>
</evidence>
<dbReference type="CDD" id="cd00063">
    <property type="entry name" value="FN3"/>
    <property type="match status" value="1"/>
</dbReference>
<feature type="domain" description="Protein kinase" evidence="15">
    <location>
        <begin position="569"/>
        <end position="826"/>
    </location>
</feature>
<dbReference type="InterPro" id="IPR001245">
    <property type="entry name" value="Ser-Thr/Tyr_kinase_cat_dom"/>
</dbReference>
<dbReference type="SMART" id="SM00454">
    <property type="entry name" value="SAM"/>
    <property type="match status" value="1"/>
</dbReference>
<dbReference type="Gene3D" id="1.10.510.10">
    <property type="entry name" value="Transferase(Phosphotransferase) domain 1"/>
    <property type="match status" value="1"/>
</dbReference>
<dbReference type="InterPro" id="IPR000719">
    <property type="entry name" value="Prot_kinase_dom"/>
</dbReference>
<evidence type="ECO:0000256" key="2">
    <source>
        <dbReference type="ARBA" id="ARBA00011902"/>
    </source>
</evidence>
<feature type="binding site" evidence="12">
    <location>
        <position position="600"/>
    </location>
    <ligand>
        <name>ATP</name>
        <dbReference type="ChEBI" id="CHEBI:30616"/>
    </ligand>
</feature>
<dbReference type="RefSeq" id="XP_065656518.1">
    <property type="nucleotide sequence ID" value="XM_065800446.1"/>
</dbReference>
<evidence type="ECO:0000256" key="5">
    <source>
        <dbReference type="ARBA" id="ARBA00022741"/>
    </source>
</evidence>
<evidence type="ECO:0000256" key="13">
    <source>
        <dbReference type="SAM" id="Phobius"/>
    </source>
</evidence>
<dbReference type="InterPro" id="IPR017441">
    <property type="entry name" value="Protein_kinase_ATP_BS"/>
</dbReference>
<keyword evidence="11 19" id="KW-0675">Receptor</keyword>
<dbReference type="Gene3D" id="1.10.150.50">
    <property type="entry name" value="Transcription Factor, Ets-1"/>
    <property type="match status" value="1"/>
</dbReference>
<dbReference type="InterPro" id="IPR027936">
    <property type="entry name" value="Eph_TM"/>
</dbReference>
<dbReference type="InterPro" id="IPR001660">
    <property type="entry name" value="SAM"/>
</dbReference>
<keyword evidence="6" id="KW-0418">Kinase</keyword>
<dbReference type="PROSITE" id="PS00109">
    <property type="entry name" value="PROTEIN_KINASE_TYR"/>
    <property type="match status" value="1"/>
</dbReference>
<dbReference type="PRINTS" id="PR00109">
    <property type="entry name" value="TYRKINASE"/>
</dbReference>
<dbReference type="SMART" id="SM00060">
    <property type="entry name" value="FN3"/>
    <property type="match status" value="1"/>
</dbReference>
<evidence type="ECO:0000256" key="12">
    <source>
        <dbReference type="PROSITE-ProRule" id="PRU10141"/>
    </source>
</evidence>
<evidence type="ECO:0000256" key="1">
    <source>
        <dbReference type="ARBA" id="ARBA00004479"/>
    </source>
</evidence>
<evidence type="ECO:0000256" key="9">
    <source>
        <dbReference type="ARBA" id="ARBA00023136"/>
    </source>
</evidence>
<evidence type="ECO:0000259" key="17">
    <source>
        <dbReference type="PROSITE" id="PS50853"/>
    </source>
</evidence>
<dbReference type="InterPro" id="IPR036116">
    <property type="entry name" value="FN3_sf"/>
</dbReference>
<feature type="domain" description="SAM" evidence="16">
    <location>
        <begin position="849"/>
        <end position="913"/>
    </location>
</feature>
<name>A0ABM4C4L6_HYDVU</name>
<gene>
    <name evidence="19" type="primary">LOC100202124</name>
</gene>
<dbReference type="Proteomes" id="UP001652625">
    <property type="component" value="Chromosome 06"/>
</dbReference>
<dbReference type="Pfam" id="PF07647">
    <property type="entry name" value="SAM_2"/>
    <property type="match status" value="1"/>
</dbReference>
<dbReference type="Gene3D" id="2.10.50.10">
    <property type="entry name" value="Tumor Necrosis Factor Receptor, subunit A, domain 2"/>
    <property type="match status" value="1"/>
</dbReference>
<dbReference type="InterPro" id="IPR050449">
    <property type="entry name" value="Ephrin_rcpt_TKs"/>
</dbReference>
<keyword evidence="4 13" id="KW-0812">Transmembrane</keyword>
<dbReference type="SUPFAM" id="SSF47769">
    <property type="entry name" value="SAM/Pointed domain"/>
    <property type="match status" value="1"/>
</dbReference>
<evidence type="ECO:0000256" key="4">
    <source>
        <dbReference type="ARBA" id="ARBA00022692"/>
    </source>
</evidence>
<dbReference type="PANTHER" id="PTHR46877">
    <property type="entry name" value="EPH RECEPTOR A5"/>
    <property type="match status" value="1"/>
</dbReference>
<keyword evidence="7 12" id="KW-0067">ATP-binding</keyword>
<evidence type="ECO:0000259" key="16">
    <source>
        <dbReference type="PROSITE" id="PS50105"/>
    </source>
</evidence>
<dbReference type="Gene3D" id="2.60.40.1770">
    <property type="entry name" value="ephrin a2 ectodomain"/>
    <property type="match status" value="1"/>
</dbReference>
<dbReference type="SUPFAM" id="SSF49265">
    <property type="entry name" value="Fibronectin type III"/>
    <property type="match status" value="1"/>
</dbReference>
<dbReference type="SMART" id="SM01411">
    <property type="entry name" value="Ephrin_rec_like"/>
    <property type="match status" value="1"/>
</dbReference>
<keyword evidence="10" id="KW-0829">Tyrosine-protein kinase</keyword>
<dbReference type="InterPro" id="IPR008266">
    <property type="entry name" value="Tyr_kinase_AS"/>
</dbReference>
<dbReference type="SMART" id="SM00219">
    <property type="entry name" value="TyrKc"/>
    <property type="match status" value="1"/>
</dbReference>
<dbReference type="InterPro" id="IPR013761">
    <property type="entry name" value="SAM/pointed_sf"/>
</dbReference>
<dbReference type="Pfam" id="PF00041">
    <property type="entry name" value="fn3"/>
    <property type="match status" value="1"/>
</dbReference>
<dbReference type="PROSITE" id="PS50853">
    <property type="entry name" value="FN3"/>
    <property type="match status" value="1"/>
</dbReference>
<feature type="transmembrane region" description="Helical" evidence="13">
    <location>
        <begin position="488"/>
        <end position="512"/>
    </location>
</feature>
<dbReference type="Pfam" id="PF14575">
    <property type="entry name" value="EphA2_TM"/>
    <property type="match status" value="1"/>
</dbReference>
<keyword evidence="14" id="KW-0732">Signal</keyword>
<evidence type="ECO:0000256" key="8">
    <source>
        <dbReference type="ARBA" id="ARBA00022989"/>
    </source>
</evidence>
<evidence type="ECO:0000256" key="6">
    <source>
        <dbReference type="ARBA" id="ARBA00022777"/>
    </source>
</evidence>
<dbReference type="Gene3D" id="3.30.200.20">
    <property type="entry name" value="Phosphorylase Kinase, domain 1"/>
    <property type="match status" value="1"/>
</dbReference>
<keyword evidence="8 13" id="KW-1133">Transmembrane helix</keyword>
<keyword evidence="3" id="KW-0808">Transferase</keyword>
<dbReference type="SUPFAM" id="SSF57184">
    <property type="entry name" value="Growth factor receptor domain"/>
    <property type="match status" value="1"/>
</dbReference>
<dbReference type="InterPro" id="IPR003961">
    <property type="entry name" value="FN3_dom"/>
</dbReference>
<evidence type="ECO:0000256" key="3">
    <source>
        <dbReference type="ARBA" id="ARBA00022679"/>
    </source>
</evidence>
<dbReference type="PIRSF" id="PIRSF000666">
    <property type="entry name" value="TyrPK_ephrin_receptor"/>
    <property type="match status" value="1"/>
</dbReference>
<feature type="domain" description="Fibronectin type-III" evidence="17">
    <location>
        <begin position="297"/>
        <end position="389"/>
    </location>
</feature>
<evidence type="ECO:0000259" key="15">
    <source>
        <dbReference type="PROSITE" id="PS50011"/>
    </source>
</evidence>
<dbReference type="InterPro" id="IPR009030">
    <property type="entry name" value="Growth_fac_rcpt_cys_sf"/>
</dbReference>
<proteinExistence type="predicted"/>
<accession>A0ABM4C4L6</accession>
<keyword evidence="5 12" id="KW-0547">Nucleotide-binding</keyword>
<dbReference type="InterPro" id="IPR011009">
    <property type="entry name" value="Kinase-like_dom_sf"/>
</dbReference>
<feature type="signal peptide" evidence="14">
    <location>
        <begin position="1"/>
        <end position="17"/>
    </location>
</feature>
<dbReference type="PROSITE" id="PS00107">
    <property type="entry name" value="PROTEIN_KINASE_ATP"/>
    <property type="match status" value="1"/>
</dbReference>
<keyword evidence="9 13" id="KW-0472">Membrane</keyword>
<dbReference type="InterPro" id="IPR020635">
    <property type="entry name" value="Tyr_kinase_cat_dom"/>
</dbReference>
<dbReference type="Pfam" id="PF07714">
    <property type="entry name" value="PK_Tyr_Ser-Thr"/>
    <property type="match status" value="1"/>
</dbReference>
<evidence type="ECO:0000256" key="10">
    <source>
        <dbReference type="ARBA" id="ARBA00023137"/>
    </source>
</evidence>
<dbReference type="PROSITE" id="PS50011">
    <property type="entry name" value="PROTEIN_KINASE_DOM"/>
    <property type="match status" value="1"/>
</dbReference>
<dbReference type="GeneID" id="100202124"/>
<organism evidence="18 19">
    <name type="scientific">Hydra vulgaris</name>
    <name type="common">Hydra</name>
    <name type="synonym">Hydra attenuata</name>
    <dbReference type="NCBI Taxonomy" id="6087"/>
    <lineage>
        <taxon>Eukaryota</taxon>
        <taxon>Metazoa</taxon>
        <taxon>Cnidaria</taxon>
        <taxon>Hydrozoa</taxon>
        <taxon>Hydroidolina</taxon>
        <taxon>Anthoathecata</taxon>
        <taxon>Aplanulata</taxon>
        <taxon>Hydridae</taxon>
        <taxon>Hydra</taxon>
    </lineage>
</organism>
<dbReference type="EC" id="2.7.10.1" evidence="2"/>
<protein>
    <recommendedName>
        <fullName evidence="2">receptor protein-tyrosine kinase</fullName>
        <ecNumber evidence="2">2.7.10.1</ecNumber>
    </recommendedName>
</protein>
<feature type="chain" id="PRO_5046378074" description="receptor protein-tyrosine kinase" evidence="14">
    <location>
        <begin position="18"/>
        <end position="966"/>
    </location>
</feature>
<evidence type="ECO:0000313" key="18">
    <source>
        <dbReference type="Proteomes" id="UP001652625"/>
    </source>
</evidence>
<evidence type="ECO:0000313" key="19">
    <source>
        <dbReference type="RefSeq" id="XP_065656518.1"/>
    </source>
</evidence>
<keyword evidence="18" id="KW-1185">Reference proteome</keyword>
<dbReference type="Gene3D" id="2.60.40.10">
    <property type="entry name" value="Immunoglobulins"/>
    <property type="match status" value="1"/>
</dbReference>
<evidence type="ECO:0000256" key="14">
    <source>
        <dbReference type="SAM" id="SignalP"/>
    </source>
</evidence>
<dbReference type="SUPFAM" id="SSF56112">
    <property type="entry name" value="Protein kinase-like (PK-like)"/>
    <property type="match status" value="1"/>
</dbReference>
<comment type="subcellular location">
    <subcellularLocation>
        <location evidence="1">Membrane</location>
        <topology evidence="1">Single-pass type I membrane protein</topology>
    </subcellularLocation>
</comment>
<reference evidence="19" key="1">
    <citation type="submission" date="2025-08" db="UniProtKB">
        <authorList>
            <consortium name="RefSeq"/>
        </authorList>
    </citation>
    <scope>IDENTIFICATION</scope>
</reference>
<dbReference type="InterPro" id="IPR016257">
    <property type="entry name" value="Tyr_kinase_ephrin_rcpt"/>
</dbReference>
<dbReference type="PANTHER" id="PTHR46877:SF14">
    <property type="entry name" value="RECEPTOR PROTEIN-TYROSINE KINASE"/>
    <property type="match status" value="1"/>
</dbReference>
<evidence type="ECO:0000256" key="11">
    <source>
        <dbReference type="ARBA" id="ARBA00023170"/>
    </source>
</evidence>
<dbReference type="InterPro" id="IPR013783">
    <property type="entry name" value="Ig-like_fold"/>
</dbReference>
<sequence>MMKRIINLFIQIPIIICSQKSLTQFYCNPSYTENWMVKGNSCGSTFGETTEGVLQLCHAPNCTLRSQFYLVQPYSTIFLKIKMEIKGCSESNCKQTTLINIYTAMSCNDVVELKNYFSIPPEPLPASSQLFQTSEFIIEVKDLKKAGGIFIDFQADGFCGEIKSFDLFYFECSNTQLELANFPPKPAPNTEVAQLVVNGSCIENAINEFGTSTPVMICLSNGNYTVNSSCVCDKGFEKINETCKECSESTYKPISGNSKCISCGENSISISTTCLCNENFYRPDKDKEYGNVSCYAPPSNVIDIIVYNGTASSVTLTWKEGDPGSNKYGKFIISIVNINKTIETYFTIANINGLEAYTEYKAKIYKVNNITHLIGVKNHQIKSFMTLPGAPGAITNLLERTDPNGVVTLEWNPPLVVGSDDLRYEVAYGSNVFIIKEHSFRMQNPRFSSTIQTVKITAVSYLHNLLFQRSQKSISVDVFLKGGRNDQYMILSGSAGGIIFILIILLILFIYWRKRHPTHLYITRSEDGAIQLKKFHFYNTGKTYVDPTTCIDLDKAVYNFTMELNQSDLQLGELLGSGEYGDVFLGHLCKSNETKLVAVKILKPDSEKRARDDFLSEAAILGQFIDPNVIKLEGIILKNSSNMIVLEFMPNGSLDAYLQKHELEFSAAQLLGMSRGIASGMKYLSELGYIHRDLAARNILVDKHNICKISDFGMSRVLTNDIYDTRGGKIPIRWTAPEAIQFKKFTTASDVWSFGILLWEIMSYGERPYWDWSNFEVMDRITSGYRLPPPMHCPKAIHDLMLTCWDKDRVKRPKFSTIYNQIEELIKKPRLLFGIVSTITKSDENLDYSVLDSIENWLEAIKMEQYTKLFTDVGLTMPKQILNLNLENLVDLGIKPIGHCNKILKAVKNTKQQIENVGPKPESQKKQCEISFSVHSFRSPRSIRSLSSKRSNLAKEEEILNLHEKS</sequence>